<dbReference type="RefSeq" id="WP_114957547.1">
    <property type="nucleotide sequence ID" value="NZ_JBHSJF010000003.1"/>
</dbReference>
<dbReference type="InterPro" id="IPR025711">
    <property type="entry name" value="PepSY"/>
</dbReference>
<keyword evidence="4" id="KW-1185">Reference proteome</keyword>
<dbReference type="Proteomes" id="UP001595796">
    <property type="component" value="Unassembled WGS sequence"/>
</dbReference>
<feature type="compositionally biased region" description="Basic and acidic residues" evidence="1">
    <location>
        <begin position="19"/>
        <end position="28"/>
    </location>
</feature>
<feature type="compositionally biased region" description="Acidic residues" evidence="1">
    <location>
        <begin position="1"/>
        <end position="11"/>
    </location>
</feature>
<protein>
    <submittedName>
        <fullName evidence="3">PepSY domain-containing protein</fullName>
    </submittedName>
</protein>
<feature type="domain" description="PepSY" evidence="2">
    <location>
        <begin position="3"/>
        <end position="38"/>
    </location>
</feature>
<reference evidence="4" key="1">
    <citation type="journal article" date="2019" name="Int. J. Syst. Evol. Microbiol.">
        <title>The Global Catalogue of Microorganisms (GCM) 10K type strain sequencing project: providing services to taxonomists for standard genome sequencing and annotation.</title>
        <authorList>
            <consortium name="The Broad Institute Genomics Platform"/>
            <consortium name="The Broad Institute Genome Sequencing Center for Infectious Disease"/>
            <person name="Wu L."/>
            <person name="Ma J."/>
        </authorList>
    </citation>
    <scope>NUCLEOTIDE SEQUENCE [LARGE SCALE GENOMIC DNA]</scope>
    <source>
        <strain evidence="4">CGMCC 1.16444</strain>
    </source>
</reference>
<proteinExistence type="predicted"/>
<evidence type="ECO:0000313" key="3">
    <source>
        <dbReference type="EMBL" id="MFC5067094.1"/>
    </source>
</evidence>
<comment type="caution">
    <text evidence="3">The sequence shown here is derived from an EMBL/GenBank/DDBJ whole genome shotgun (WGS) entry which is preliminary data.</text>
</comment>
<evidence type="ECO:0000313" key="4">
    <source>
        <dbReference type="Proteomes" id="UP001595796"/>
    </source>
</evidence>
<accession>A0ABV9Z0I4</accession>
<feature type="region of interest" description="Disordered" evidence="1">
    <location>
        <begin position="1"/>
        <end position="28"/>
    </location>
</feature>
<dbReference type="EMBL" id="JBHSJF010000003">
    <property type="protein sequence ID" value="MFC5067094.1"/>
    <property type="molecule type" value="Genomic_DNA"/>
</dbReference>
<organism evidence="3 4">
    <name type="scientific">Flaviflagellibacter deserti</name>
    <dbReference type="NCBI Taxonomy" id="2267266"/>
    <lineage>
        <taxon>Bacteria</taxon>
        <taxon>Pseudomonadati</taxon>
        <taxon>Pseudomonadota</taxon>
        <taxon>Alphaproteobacteria</taxon>
        <taxon>Hyphomicrobiales</taxon>
        <taxon>Flaviflagellibacter</taxon>
    </lineage>
</organism>
<sequence>MTEIESDDGLYEIDTTAPEGHRVDLKVDPRTAEVIRSKRDDD</sequence>
<evidence type="ECO:0000256" key="1">
    <source>
        <dbReference type="SAM" id="MobiDB-lite"/>
    </source>
</evidence>
<dbReference type="Pfam" id="PF13670">
    <property type="entry name" value="PepSY_2"/>
    <property type="match status" value="1"/>
</dbReference>
<name>A0ABV9Z0I4_9HYPH</name>
<evidence type="ECO:0000259" key="2">
    <source>
        <dbReference type="Pfam" id="PF13670"/>
    </source>
</evidence>
<gene>
    <name evidence="3" type="ORF">ACFPFW_03585</name>
</gene>